<protein>
    <recommendedName>
        <fullName evidence="4">PPE domain-containing protein</fullName>
    </recommendedName>
</protein>
<organism evidence="2 3">
    <name type="scientific">Tsukamurella conjunctivitidis</name>
    <dbReference type="NCBI Taxonomy" id="2592068"/>
    <lineage>
        <taxon>Bacteria</taxon>
        <taxon>Bacillati</taxon>
        <taxon>Actinomycetota</taxon>
        <taxon>Actinomycetes</taxon>
        <taxon>Mycobacteriales</taxon>
        <taxon>Tsukamurellaceae</taxon>
        <taxon>Tsukamurella</taxon>
    </lineage>
</organism>
<feature type="compositionally biased region" description="Low complexity" evidence="1">
    <location>
        <begin position="179"/>
        <end position="195"/>
    </location>
</feature>
<comment type="caution">
    <text evidence="2">The sequence shown here is derived from an EMBL/GenBank/DDBJ whole genome shotgun (WGS) entry which is preliminary data.</text>
</comment>
<evidence type="ECO:0000313" key="3">
    <source>
        <dbReference type="Proteomes" id="UP000319375"/>
    </source>
</evidence>
<feature type="compositionally biased region" description="Low complexity" evidence="1">
    <location>
        <begin position="262"/>
        <end position="275"/>
    </location>
</feature>
<feature type="region of interest" description="Disordered" evidence="1">
    <location>
        <begin position="103"/>
        <end position="130"/>
    </location>
</feature>
<sequence>MTDFQGIGVTPWEQMSTSEVRHFARGLSGSGVAADARAIGSAGNSHADSLAELQRDTAVLSERWRGEAKDRSYVEFGDFTSRSYSNAVALFRLVGNVEELSGTATETNERFSDLPDPPSRADGWSPSAGSDYRNVVAEQVRSTYSSPVQTSASTLPLGEAQGTTVFHHIGPGNTKRDAAGSAAPTAPGSVSPTDGSGSGGGTQATGAGAADTGTDPDDTATTGADATSDGASDATTGTGTGAGSGTGTGAGGGTGTGGQGAGAALDTGAGADPTAVDGADDPRDEIGTPSSLLSPSAAVPLSSANRTGAGLSGLGGRGDAGRTATPLGLRQDAAAVRSAAAPAGAGTSTTTGARPASGPYGMPAAGAGAQRGQGDGRHRVPAYLIDRKNGEELVGGMPLVGPGVIGQWKSDGPPDAPRPPAPPATSEPRPR</sequence>
<feature type="compositionally biased region" description="Low complexity" evidence="1">
    <location>
        <begin position="333"/>
        <end position="372"/>
    </location>
</feature>
<evidence type="ECO:0008006" key="4">
    <source>
        <dbReference type="Google" id="ProtNLM"/>
    </source>
</evidence>
<proteinExistence type="predicted"/>
<reference evidence="2 3" key="1">
    <citation type="submission" date="2019-06" db="EMBL/GenBank/DDBJ databases">
        <title>Tsukamurella conjunctivitidis sp. nov., Tsukamurella assacharolytica sp. nov. and Tsukamurella sputae sp. nov. isolated from patients with conjunctivitis, bacteraemia (lymphoma) and respiratory infection (sputum) in Hong Kong.</title>
        <authorList>
            <person name="Teng J.L.L."/>
            <person name="Lee H.H."/>
            <person name="Fong J.Y.H."/>
            <person name="Fok K.M.N."/>
            <person name="Lau S.K.P."/>
            <person name="Woo P.C.Y."/>
        </authorList>
    </citation>
    <scope>NUCLEOTIDE SEQUENCE [LARGE SCALE GENOMIC DNA]</scope>
    <source>
        <strain evidence="2 3">HKU72</strain>
    </source>
</reference>
<evidence type="ECO:0000256" key="1">
    <source>
        <dbReference type="SAM" id="MobiDB-lite"/>
    </source>
</evidence>
<feature type="compositionally biased region" description="Low complexity" evidence="1">
    <location>
        <begin position="204"/>
        <end position="237"/>
    </location>
</feature>
<feature type="compositionally biased region" description="Pro residues" evidence="1">
    <location>
        <begin position="414"/>
        <end position="425"/>
    </location>
</feature>
<accession>A0A5C5RY82</accession>
<evidence type="ECO:0000313" key="2">
    <source>
        <dbReference type="EMBL" id="TWS28049.1"/>
    </source>
</evidence>
<gene>
    <name evidence="2" type="ORF">FK530_15275</name>
</gene>
<feature type="region of interest" description="Disordered" evidence="1">
    <location>
        <begin position="403"/>
        <end position="431"/>
    </location>
</feature>
<dbReference type="AlphaFoldDB" id="A0A5C5RY82"/>
<keyword evidence="3" id="KW-1185">Reference proteome</keyword>
<name>A0A5C5RY82_9ACTN</name>
<dbReference type="Proteomes" id="UP000319375">
    <property type="component" value="Unassembled WGS sequence"/>
</dbReference>
<dbReference type="EMBL" id="VIGX01000008">
    <property type="protein sequence ID" value="TWS28049.1"/>
    <property type="molecule type" value="Genomic_DNA"/>
</dbReference>
<feature type="region of interest" description="Disordered" evidence="1">
    <location>
        <begin position="164"/>
        <end position="379"/>
    </location>
</feature>
<dbReference type="RefSeq" id="WP_146487893.1">
    <property type="nucleotide sequence ID" value="NZ_VIGX01000008.1"/>
</dbReference>
<feature type="compositionally biased region" description="Low complexity" evidence="1">
    <location>
        <begin position="289"/>
        <end position="309"/>
    </location>
</feature>
<feature type="compositionally biased region" description="Gly residues" evidence="1">
    <location>
        <begin position="238"/>
        <end position="261"/>
    </location>
</feature>
<dbReference type="OrthoDB" id="4774628at2"/>